<dbReference type="InterPro" id="IPR012340">
    <property type="entry name" value="NA-bd_OB-fold"/>
</dbReference>
<gene>
    <name evidence="7" type="ORF">L873DRAFT_418087</name>
</gene>
<dbReference type="InterPro" id="IPR036612">
    <property type="entry name" value="KH_dom_type_1_sf"/>
</dbReference>
<keyword evidence="8" id="KW-1185">Reference proteome</keyword>
<dbReference type="CDD" id="cd22526">
    <property type="entry name" value="KH-I_Rrp40"/>
    <property type="match status" value="1"/>
</dbReference>
<dbReference type="Pfam" id="PF21262">
    <property type="entry name" value="RRP40_S1"/>
    <property type="match status" value="1"/>
</dbReference>
<dbReference type="GO" id="GO:0000176">
    <property type="term" value="C:nuclear exosome (RNase complex)"/>
    <property type="evidence" value="ECO:0007669"/>
    <property type="project" value="TreeGrafter"/>
</dbReference>
<dbReference type="Gene3D" id="3.30.1370.10">
    <property type="entry name" value="K Homology domain, type 1"/>
    <property type="match status" value="1"/>
</dbReference>
<dbReference type="EMBL" id="ML120367">
    <property type="protein sequence ID" value="RPB02591.1"/>
    <property type="molecule type" value="Genomic_DNA"/>
</dbReference>
<organism evidence="7 8">
    <name type="scientific">Choiromyces venosus 120613-1</name>
    <dbReference type="NCBI Taxonomy" id="1336337"/>
    <lineage>
        <taxon>Eukaryota</taxon>
        <taxon>Fungi</taxon>
        <taxon>Dikarya</taxon>
        <taxon>Ascomycota</taxon>
        <taxon>Pezizomycotina</taxon>
        <taxon>Pezizomycetes</taxon>
        <taxon>Pezizales</taxon>
        <taxon>Tuberaceae</taxon>
        <taxon>Choiromyces</taxon>
    </lineage>
</organism>
<accession>A0A3N4K2F2</accession>
<dbReference type="PANTHER" id="PTHR21321">
    <property type="entry name" value="PNAS-3 RELATED"/>
    <property type="match status" value="1"/>
</dbReference>
<dbReference type="GO" id="GO:0071038">
    <property type="term" value="P:TRAMP-dependent tRNA surveillance pathway"/>
    <property type="evidence" value="ECO:0007669"/>
    <property type="project" value="TreeGrafter"/>
</dbReference>
<evidence type="ECO:0000259" key="5">
    <source>
        <dbReference type="Pfam" id="PF15985"/>
    </source>
</evidence>
<evidence type="ECO:0000256" key="3">
    <source>
        <dbReference type="ARBA" id="ARBA00022835"/>
    </source>
</evidence>
<evidence type="ECO:0000313" key="8">
    <source>
        <dbReference type="Proteomes" id="UP000276215"/>
    </source>
</evidence>
<dbReference type="AlphaFoldDB" id="A0A3N4K2F2"/>
<sequence>MSLAVQIYFPGETLPTLEEDEKKNTTFKVGPGLTHILPSTLIVNRAGELNIDQRKHTIWMESSGKRYVASQNDAIIATVLRSTTDYYICAIPSSNSTVSSAGQAVLPHLAFPQATKKTRPMLHQGSVVYARISLANKHMDPELECYDADSGKAEGFGELKGGFIFGISLGMARRLLGDAKKTRLLRVKQRKAEAEKRGEDYQDTGIDMSSGKEVLEELGENLSFELAVGRNGKVWVNSTDPKTTLCVMRCIQQSEFLTGKEQRQLVREAIKALGQ</sequence>
<dbReference type="OrthoDB" id="340500at2759"/>
<dbReference type="GO" id="GO:0071051">
    <property type="term" value="P:poly(A)-dependent snoRNA 3'-end processing"/>
    <property type="evidence" value="ECO:0007669"/>
    <property type="project" value="TreeGrafter"/>
</dbReference>
<dbReference type="PANTHER" id="PTHR21321:SF1">
    <property type="entry name" value="EXOSOME COMPLEX COMPONENT RRP40"/>
    <property type="match status" value="1"/>
</dbReference>
<dbReference type="InterPro" id="IPR049469">
    <property type="entry name" value="RRP40_KH-I"/>
</dbReference>
<dbReference type="GO" id="GO:0000177">
    <property type="term" value="C:cytoplasmic exosome (RNase complex)"/>
    <property type="evidence" value="ECO:0007669"/>
    <property type="project" value="TreeGrafter"/>
</dbReference>
<dbReference type="InterPro" id="IPR026699">
    <property type="entry name" value="Exosome_RNA_bind1/RRP40/RRP4"/>
</dbReference>
<dbReference type="SUPFAM" id="SSF54791">
    <property type="entry name" value="Eukaryotic type KH-domain (KH-domain type I)"/>
    <property type="match status" value="1"/>
</dbReference>
<dbReference type="InterPro" id="IPR004088">
    <property type="entry name" value="KH_dom_type_1"/>
</dbReference>
<dbReference type="FunFam" id="2.40.50.140:FF:000127">
    <property type="entry name" value="Exosome complex component RRP40"/>
    <property type="match status" value="1"/>
</dbReference>
<keyword evidence="3" id="KW-0271">Exosome</keyword>
<dbReference type="GO" id="GO:0003723">
    <property type="term" value="F:RNA binding"/>
    <property type="evidence" value="ECO:0007669"/>
    <property type="project" value="UniProtKB-KW"/>
</dbReference>
<protein>
    <recommendedName>
        <fullName evidence="9">Ribosomal RNA-processing protein 40</fullName>
    </recommendedName>
</protein>
<evidence type="ECO:0000256" key="2">
    <source>
        <dbReference type="ARBA" id="ARBA00022490"/>
    </source>
</evidence>
<evidence type="ECO:0000256" key="4">
    <source>
        <dbReference type="ARBA" id="ARBA00022884"/>
    </source>
</evidence>
<dbReference type="Proteomes" id="UP000276215">
    <property type="component" value="Unassembled WGS sequence"/>
</dbReference>
<dbReference type="STRING" id="1336337.A0A3N4K2F2"/>
<comment type="subcellular location">
    <subcellularLocation>
        <location evidence="1">Nucleus</location>
    </subcellularLocation>
</comment>
<evidence type="ECO:0000256" key="1">
    <source>
        <dbReference type="ARBA" id="ARBA00004123"/>
    </source>
</evidence>
<feature type="domain" description="Exosome complex exonuclease Rrp40 N-terminal" evidence="6">
    <location>
        <begin position="28"/>
        <end position="66"/>
    </location>
</feature>
<keyword evidence="4" id="KW-0694">RNA-binding</keyword>
<dbReference type="GO" id="GO:0071035">
    <property type="term" value="P:nuclear polyadenylation-dependent rRNA catabolic process"/>
    <property type="evidence" value="ECO:0007669"/>
    <property type="project" value="TreeGrafter"/>
</dbReference>
<keyword evidence="2" id="KW-0963">Cytoplasm</keyword>
<dbReference type="Pfam" id="PF15985">
    <property type="entry name" value="KH_6"/>
    <property type="match status" value="1"/>
</dbReference>
<evidence type="ECO:0008006" key="9">
    <source>
        <dbReference type="Google" id="ProtNLM"/>
    </source>
</evidence>
<dbReference type="GO" id="GO:0000467">
    <property type="term" value="P:exonucleolytic trimming to generate mature 3'-end of 5.8S rRNA from tricistronic rRNA transcript (SSU-rRNA, 5.8S rRNA, LSU-rRNA)"/>
    <property type="evidence" value="ECO:0007669"/>
    <property type="project" value="TreeGrafter"/>
</dbReference>
<evidence type="ECO:0000313" key="7">
    <source>
        <dbReference type="EMBL" id="RPB02591.1"/>
    </source>
</evidence>
<name>A0A3N4K2F2_9PEZI</name>
<dbReference type="InterPro" id="IPR041054">
    <property type="entry name" value="Rrp40_N_euk"/>
</dbReference>
<dbReference type="SUPFAM" id="SSF50249">
    <property type="entry name" value="Nucleic acid-binding proteins"/>
    <property type="match status" value="1"/>
</dbReference>
<proteinExistence type="predicted"/>
<feature type="domain" description="K Homology" evidence="5">
    <location>
        <begin position="213"/>
        <end position="242"/>
    </location>
</feature>
<dbReference type="GO" id="GO:0071034">
    <property type="term" value="P:CUT catabolic process"/>
    <property type="evidence" value="ECO:0007669"/>
    <property type="project" value="TreeGrafter"/>
</dbReference>
<reference evidence="7 8" key="1">
    <citation type="journal article" date="2018" name="Nat. Ecol. Evol.">
        <title>Pezizomycetes genomes reveal the molecular basis of ectomycorrhizal truffle lifestyle.</title>
        <authorList>
            <person name="Murat C."/>
            <person name="Payen T."/>
            <person name="Noel B."/>
            <person name="Kuo A."/>
            <person name="Morin E."/>
            <person name="Chen J."/>
            <person name="Kohler A."/>
            <person name="Krizsan K."/>
            <person name="Balestrini R."/>
            <person name="Da Silva C."/>
            <person name="Montanini B."/>
            <person name="Hainaut M."/>
            <person name="Levati E."/>
            <person name="Barry K.W."/>
            <person name="Belfiori B."/>
            <person name="Cichocki N."/>
            <person name="Clum A."/>
            <person name="Dockter R.B."/>
            <person name="Fauchery L."/>
            <person name="Guy J."/>
            <person name="Iotti M."/>
            <person name="Le Tacon F."/>
            <person name="Lindquist E.A."/>
            <person name="Lipzen A."/>
            <person name="Malagnac F."/>
            <person name="Mello A."/>
            <person name="Molinier V."/>
            <person name="Miyauchi S."/>
            <person name="Poulain J."/>
            <person name="Riccioni C."/>
            <person name="Rubini A."/>
            <person name="Sitrit Y."/>
            <person name="Splivallo R."/>
            <person name="Traeger S."/>
            <person name="Wang M."/>
            <person name="Zifcakova L."/>
            <person name="Wipf D."/>
            <person name="Zambonelli A."/>
            <person name="Paolocci F."/>
            <person name="Nowrousian M."/>
            <person name="Ottonello S."/>
            <person name="Baldrian P."/>
            <person name="Spatafora J.W."/>
            <person name="Henrissat B."/>
            <person name="Nagy L.G."/>
            <person name="Aury J.M."/>
            <person name="Wincker P."/>
            <person name="Grigoriev I.V."/>
            <person name="Bonfante P."/>
            <person name="Martin F.M."/>
        </authorList>
    </citation>
    <scope>NUCLEOTIDE SEQUENCE [LARGE SCALE GENOMIC DNA]</scope>
    <source>
        <strain evidence="7 8">120613-1</strain>
    </source>
</reference>
<dbReference type="GO" id="GO:0034475">
    <property type="term" value="P:U4 snRNA 3'-end processing"/>
    <property type="evidence" value="ECO:0007669"/>
    <property type="project" value="TreeGrafter"/>
</dbReference>
<evidence type="ECO:0000259" key="6">
    <source>
        <dbReference type="Pfam" id="PF18311"/>
    </source>
</evidence>
<dbReference type="Pfam" id="PF18311">
    <property type="entry name" value="Rrp40_N"/>
    <property type="match status" value="1"/>
</dbReference>
<dbReference type="Gene3D" id="2.40.50.140">
    <property type="entry name" value="Nucleic acid-binding proteins"/>
    <property type="match status" value="1"/>
</dbReference>